<dbReference type="InParanoid" id="F0X9W6"/>
<dbReference type="OrthoDB" id="3539798at2759"/>
<organism evidence="8">
    <name type="scientific">Grosmannia clavigera (strain kw1407 / UAMH 11150)</name>
    <name type="common">Blue stain fungus</name>
    <name type="synonym">Graphiocladiella clavigera</name>
    <dbReference type="NCBI Taxonomy" id="655863"/>
    <lineage>
        <taxon>Eukaryota</taxon>
        <taxon>Fungi</taxon>
        <taxon>Dikarya</taxon>
        <taxon>Ascomycota</taxon>
        <taxon>Pezizomycotina</taxon>
        <taxon>Sordariomycetes</taxon>
        <taxon>Sordariomycetidae</taxon>
        <taxon>Ophiostomatales</taxon>
        <taxon>Ophiostomataceae</taxon>
        <taxon>Leptographium</taxon>
    </lineage>
</organism>
<feature type="chain" id="PRO_5003259817" description="AA1-like domain-containing protein" evidence="5">
    <location>
        <begin position="18"/>
        <end position="192"/>
    </location>
</feature>
<dbReference type="InterPro" id="IPR032382">
    <property type="entry name" value="AltA1"/>
</dbReference>
<dbReference type="EMBL" id="GL629735">
    <property type="protein sequence ID" value="EFX05616.1"/>
    <property type="molecule type" value="Genomic_DNA"/>
</dbReference>
<evidence type="ECO:0000256" key="3">
    <source>
        <dbReference type="ARBA" id="ARBA00022729"/>
    </source>
</evidence>
<dbReference type="AlphaFoldDB" id="F0X9W6"/>
<evidence type="ECO:0000313" key="7">
    <source>
        <dbReference type="EMBL" id="EFX05616.1"/>
    </source>
</evidence>
<feature type="signal peptide" evidence="5">
    <location>
        <begin position="1"/>
        <end position="17"/>
    </location>
</feature>
<gene>
    <name evidence="7" type="ORF">CMQ_3685</name>
</gene>
<dbReference type="eggNOG" id="ENOG502T4N2">
    <property type="taxonomic scope" value="Eukaryota"/>
</dbReference>
<name>F0X9W6_GROCL</name>
<evidence type="ECO:0000256" key="5">
    <source>
        <dbReference type="SAM" id="SignalP"/>
    </source>
</evidence>
<comment type="subcellular location">
    <subcellularLocation>
        <location evidence="1">Secreted</location>
    </subcellularLocation>
</comment>
<evidence type="ECO:0000313" key="8">
    <source>
        <dbReference type="Proteomes" id="UP000007796"/>
    </source>
</evidence>
<reference evidence="7 8" key="1">
    <citation type="journal article" date="2011" name="Proc. Natl. Acad. Sci. U.S.A.">
        <title>Genome and transcriptome analyses of the mountain pine beetle-fungal symbiont Grosmannia clavigera, a lodgepole pine pathogen.</title>
        <authorList>
            <person name="DiGuistini S."/>
            <person name="Wang Y."/>
            <person name="Liao N.Y."/>
            <person name="Taylor G."/>
            <person name="Tanguay P."/>
            <person name="Feau N."/>
            <person name="Henrissat B."/>
            <person name="Chan S.K."/>
            <person name="Hesse-Orce U."/>
            <person name="Alamouti S.M."/>
            <person name="Tsui C.K.M."/>
            <person name="Docking R.T."/>
            <person name="Levasseur A."/>
            <person name="Haridas S."/>
            <person name="Robertson G."/>
            <person name="Birol I."/>
            <person name="Holt R.A."/>
            <person name="Marra M.A."/>
            <person name="Hamelin R.C."/>
            <person name="Hirst M."/>
            <person name="Jones S.J.M."/>
            <person name="Bohlmann J."/>
            <person name="Breuil C."/>
        </authorList>
    </citation>
    <scope>NUCLEOTIDE SEQUENCE [LARGE SCALE GENOMIC DNA]</scope>
    <source>
        <strain evidence="8">kw1407 / UAMH 11150</strain>
    </source>
</reference>
<dbReference type="HOGENOM" id="CLU_097613_0_0_1"/>
<dbReference type="RefSeq" id="XP_014175098.1">
    <property type="nucleotide sequence ID" value="XM_014319623.1"/>
</dbReference>
<proteinExistence type="predicted"/>
<evidence type="ECO:0000256" key="2">
    <source>
        <dbReference type="ARBA" id="ARBA00022525"/>
    </source>
</evidence>
<sequence>MQTSFVALLALSAGVLASPSAPAPTHAFTCKDANEGFAWSMTLFEYKATEVSTTPAHQNVDGEVSFNISNPALLSLQSSSGCSGSSVQYPDYFYGNIVYECIDPRIDTNTKTTFTYDAPSGLLSINQTWTCPDAKDPVSFFAAGSVNLTLTTSKTSYSNPDWKMGQTYASKTAISTGPSLVPITAFHISAVV</sequence>
<evidence type="ECO:0000256" key="1">
    <source>
        <dbReference type="ARBA" id="ARBA00004613"/>
    </source>
</evidence>
<dbReference type="Pfam" id="PF16541">
    <property type="entry name" value="AltA1"/>
    <property type="match status" value="1"/>
</dbReference>
<keyword evidence="8" id="KW-1185">Reference proteome</keyword>
<feature type="domain" description="AA1-like" evidence="6">
    <location>
        <begin position="46"/>
        <end position="148"/>
    </location>
</feature>
<keyword evidence="3 5" id="KW-0732">Signal</keyword>
<dbReference type="Proteomes" id="UP000007796">
    <property type="component" value="Unassembled WGS sequence"/>
</dbReference>
<protein>
    <recommendedName>
        <fullName evidence="6">AA1-like domain-containing protein</fullName>
    </recommendedName>
</protein>
<evidence type="ECO:0000256" key="4">
    <source>
        <dbReference type="ARBA" id="ARBA00023157"/>
    </source>
</evidence>
<keyword evidence="4" id="KW-1015">Disulfide bond</keyword>
<accession>F0X9W6</accession>
<evidence type="ECO:0000259" key="6">
    <source>
        <dbReference type="Pfam" id="PF16541"/>
    </source>
</evidence>
<keyword evidence="2" id="KW-0964">Secreted</keyword>
<dbReference type="GeneID" id="25976812"/>
<dbReference type="GO" id="GO:0005576">
    <property type="term" value="C:extracellular region"/>
    <property type="evidence" value="ECO:0007669"/>
    <property type="project" value="UniProtKB-SubCell"/>
</dbReference>